<keyword evidence="1" id="KW-0547">Nucleotide-binding</keyword>
<evidence type="ECO:0000313" key="6">
    <source>
        <dbReference type="Proteomes" id="UP001213000"/>
    </source>
</evidence>
<keyword evidence="1" id="KW-0378">Hydrolase</keyword>
<organism evidence="5 6">
    <name type="scientific">Leucocoprinus birnbaumii</name>
    <dbReference type="NCBI Taxonomy" id="56174"/>
    <lineage>
        <taxon>Eukaryota</taxon>
        <taxon>Fungi</taxon>
        <taxon>Dikarya</taxon>
        <taxon>Basidiomycota</taxon>
        <taxon>Agaricomycotina</taxon>
        <taxon>Agaricomycetes</taxon>
        <taxon>Agaricomycetidae</taxon>
        <taxon>Agaricales</taxon>
        <taxon>Agaricineae</taxon>
        <taxon>Agaricaceae</taxon>
        <taxon>Leucocoprinus</taxon>
    </lineage>
</organism>
<dbReference type="Proteomes" id="UP001213000">
    <property type="component" value="Unassembled WGS sequence"/>
</dbReference>
<feature type="domain" description="DNA helicase Pif1-like DEAD-box helicase" evidence="2">
    <location>
        <begin position="1528"/>
        <end position="1710"/>
    </location>
</feature>
<keyword evidence="1" id="KW-0234">DNA repair</keyword>
<dbReference type="GO" id="GO:0016787">
    <property type="term" value="F:hydrolase activity"/>
    <property type="evidence" value="ECO:0007669"/>
    <property type="project" value="UniProtKB-KW"/>
</dbReference>
<keyword evidence="1" id="KW-0347">Helicase</keyword>
<keyword evidence="6" id="KW-1185">Reference proteome</keyword>
<keyword evidence="1" id="KW-0233">DNA recombination</keyword>
<reference evidence="5" key="1">
    <citation type="submission" date="2022-07" db="EMBL/GenBank/DDBJ databases">
        <title>Genome Sequence of Leucocoprinus birnbaumii.</title>
        <authorList>
            <person name="Buettner E."/>
        </authorList>
    </citation>
    <scope>NUCLEOTIDE SEQUENCE</scope>
    <source>
        <strain evidence="5">VT141</strain>
    </source>
</reference>
<protein>
    <recommendedName>
        <fullName evidence="1">ATP-dependent DNA helicase</fullName>
        <ecNumber evidence="1">5.6.2.3</ecNumber>
    </recommendedName>
</protein>
<comment type="catalytic activity">
    <reaction evidence="1">
        <text>ATP + H2O = ADP + phosphate + H(+)</text>
        <dbReference type="Rhea" id="RHEA:13065"/>
        <dbReference type="ChEBI" id="CHEBI:15377"/>
        <dbReference type="ChEBI" id="CHEBI:15378"/>
        <dbReference type="ChEBI" id="CHEBI:30616"/>
        <dbReference type="ChEBI" id="CHEBI:43474"/>
        <dbReference type="ChEBI" id="CHEBI:456216"/>
        <dbReference type="EC" id="5.6.2.3"/>
    </reaction>
</comment>
<dbReference type="Gene3D" id="3.40.50.300">
    <property type="entry name" value="P-loop containing nucleotide triphosphate hydrolases"/>
    <property type="match status" value="1"/>
</dbReference>
<evidence type="ECO:0000259" key="4">
    <source>
        <dbReference type="Pfam" id="PF20209"/>
    </source>
</evidence>
<dbReference type="InterPro" id="IPR046700">
    <property type="entry name" value="DUF6570"/>
</dbReference>
<dbReference type="SUPFAM" id="SSF52540">
    <property type="entry name" value="P-loop containing nucleoside triphosphate hydrolases"/>
    <property type="match status" value="2"/>
</dbReference>
<evidence type="ECO:0000313" key="5">
    <source>
        <dbReference type="EMBL" id="KAJ3565934.1"/>
    </source>
</evidence>
<dbReference type="InterPro" id="IPR010285">
    <property type="entry name" value="DNA_helicase_pif1-like_DEAD"/>
</dbReference>
<dbReference type="InterPro" id="IPR051055">
    <property type="entry name" value="PIF1_helicase"/>
</dbReference>
<name>A0AAD5VPK4_9AGAR</name>
<keyword evidence="1" id="KW-0067">ATP-binding</keyword>
<proteinExistence type="inferred from homology"/>
<comment type="caution">
    <text evidence="5">The sequence shown here is derived from an EMBL/GenBank/DDBJ whole genome shotgun (WGS) entry which is preliminary data.</text>
</comment>
<feature type="domain" description="Helitron helicase-like" evidence="3">
    <location>
        <begin position="688"/>
        <end position="912"/>
    </location>
</feature>
<dbReference type="GO" id="GO:0005524">
    <property type="term" value="F:ATP binding"/>
    <property type="evidence" value="ECO:0007669"/>
    <property type="project" value="UniProtKB-KW"/>
</dbReference>
<evidence type="ECO:0000259" key="3">
    <source>
        <dbReference type="Pfam" id="PF14214"/>
    </source>
</evidence>
<dbReference type="Pfam" id="PF20209">
    <property type="entry name" value="DUF6570"/>
    <property type="match status" value="1"/>
</dbReference>
<evidence type="ECO:0000256" key="1">
    <source>
        <dbReference type="RuleBase" id="RU363044"/>
    </source>
</evidence>
<dbReference type="EMBL" id="JANIEX010000526">
    <property type="protein sequence ID" value="KAJ3565934.1"/>
    <property type="molecule type" value="Genomic_DNA"/>
</dbReference>
<gene>
    <name evidence="5" type="ORF">NP233_g7319</name>
</gene>
<feature type="domain" description="DUF6570" evidence="4">
    <location>
        <begin position="378"/>
        <end position="525"/>
    </location>
</feature>
<evidence type="ECO:0000259" key="2">
    <source>
        <dbReference type="Pfam" id="PF05970"/>
    </source>
</evidence>
<dbReference type="GO" id="GO:0043139">
    <property type="term" value="F:5'-3' DNA helicase activity"/>
    <property type="evidence" value="ECO:0007669"/>
    <property type="project" value="UniProtKB-EC"/>
</dbReference>
<dbReference type="GO" id="GO:0006310">
    <property type="term" value="P:DNA recombination"/>
    <property type="evidence" value="ECO:0007669"/>
    <property type="project" value="UniProtKB-KW"/>
</dbReference>
<sequence length="2291" mass="255989">MSANKFIRYPSVASAPSLLQGSYSIGWHDDYPMDYLVRNSLEHTPSVLSAVGNIAVLACRLAPLGDFNRGSTQLSKAEYTVAISRPESGPDADEWDAAAQCILSLQQKAWAHNTPFQSFKRLCSGHQLPMYYPPFMSQSMNMLLFQRPLFKSLDYEGQNVNLFPLQADPSPRIVLFHSRPQLLNSRSRAAMLVFHDGEPVEPALRCLTKADIENAFPDRAILRSSDRRTRSTLLLAVSQCPATVQDVIRASARRKAERIRQGVTTAATVLNEPGSPAVNYPYMEPPTEETVKSCERQFLLRTGNNSVKTDVCCCCARRSFNTDLTHYRLINVPNRDLLRPQNPHNAHVLFLGALFHRPAIKPGDSGLICIDCLRYLKRNKIPPLSLANDVFLGEVPFELRLLSLAEKILIAKYYPAAYVIKLYPRDPRARAWDHRLFTNGLKGNVASYPLNPRDVAAYIAPSVLPPSPHILSSTICVTFIGPNGRPERFFPDTVYVRRNRVRDALVWLKANNPLYHDIIISEENLSQLPENGVPDDVRYGAHLSNDMSLLGREQDTYVPDDQNPDSFAVPGVEDLTDSEIDEPVGHIEPLVVPLQPSSAIDATGSHLTERAVSSSALANTASTSEHLNVHRGSTFINEYPRLNPESGERSSGTPEDANHLLGTFPWLFPYGLGGFEVERRVNVTYERHAQWALMYDDGRFQRDHYFSPLVFGVIRKRQVARAASIEMSRTDYSRNLNIIAQLTPEDFTLASAEEARFESFSNPAMRALRQSMTTASGKVVYTDASIKQVRSVVWGTVVECGPPTIWFTLNPSDLHNPVAQVFVGQDIDLDDFNSAFGPNSTERAINVAQDPAGAALFCHHLFKAVLECLFGIVGAKGSAPPTRRPGVLGTVEAYVGTIEAQGRGTLHMHCLLWLSNTPLPSTFDALLSEELFRERVVRYVGSVMHADIDGLDTAGILAMPTVHDVSFSRPIDPEDDDYDKLRKLREKNLARSLQLHTCSTHACLQKKNGRLACKRGVPFDCAEQDWVASDGRLGPKRHCSRLNNWNPSTLVAAGCNNDLKVITHGPETKDATFYMSDYQSKGSQNTSYNISALLGERIRYHLREEQDCADIGASAKRLLTRCLNSLNRLQEFGGPQIASVLLDLPDRYISHHHVSIFMDAMRSALKLQFPDLNFWVPSQSCNKVIFIDRDVELRDQLRDYQYRGDALGDYSFYQFLINTYEGDPLPDNFQPSARGRNVHERIPYRAGVHPRKCRLVRKPGHETHPNFIGKWFPRNNRPEEAEEHAAMMLMLFRPWRLLTDLKPPFATFSDQYQAFLETASDAVRRKIDNIQYYHQGMDRRSVRHSDAVVTLSEDQEARQRREEAQECGGPQPRVVTEASLEFAQRERRNAKLISFGEKAIEIGRRQGIFRVLADPDVSLLSRSGCISQELLARLRSWNARLQTITFETASQSDVSSSSLAPPPHLSVDVAPWNAQPVLNPHLQVIHVPRRQASSRPSLRALRADQRLVHDIVESQLLKHLNKEPTEQLLMLCLGEGGTGKTKIIREITATYREHGHPEWLSRTATSGVAATLIEGETLHGWLGFGSVLPAGNQWMSKASASTESKRSRKILNRRLLIIDECSMLTSRLLCLTSQLTDYVRRRGGSGNDTSSQPFGGLDVILFGDFHQFPPVPRSGMPLYEPSKKEQDMLGHQIYLQFTTVVILKEQMRLQDPRWLAFLKRLRVGGCNTADMGLLRRLTLTNPECVQPDYSNGPWANPVLVTSRHAVKDAWNKEALIKHCSQTNQIWYICPAFDTVKNRRPTLEEQEIIIKGLSDDFPLEEEIQIAVGAQVLVEMNIATEAGLANGTRGTVMEIVLDEHEGQLSIAGDGSCRLTYPPALIWFKPENPCVHVFDLSKPGLLPVTPTSQRFSIAVQGQDNVAGKRTQLPLVLAYAFTDYKSQGQTLEAVLVDLAHPPDRGVRLTPISAYVALSRVKDSHFLRILRDFDESLFTTPPPSRLLEEDRRLAKLDQESRARFSASSDMLDKYTPKSGFLGRYPVNMHPFDWRLNYPMDFVIERGAGNTPATLTVLGILKSDLGRLGPLGDFEDECLVLGKSQYTVVLQSPRTFPLRDSWLTSMDILYNLHGKIRTGSSSWTLNIPGGGGSSPSQIPFRLHAPLGPFTAANMNFTRPVFTVCDAKNRVFGSLAHSPAIDITSSPLSDATNEKIMQLEGNGLIWTDVDVRASDGSNILSWDYPTILDGSLVAVDFELGHCSVFGRDDFVALFKTINVEIPNAGASTPSDDDDSMPDLVSV</sequence>
<dbReference type="InterPro" id="IPR027417">
    <property type="entry name" value="P-loop_NTPase"/>
</dbReference>
<dbReference type="GO" id="GO:0006281">
    <property type="term" value="P:DNA repair"/>
    <property type="evidence" value="ECO:0007669"/>
    <property type="project" value="UniProtKB-KW"/>
</dbReference>
<keyword evidence="1" id="KW-0227">DNA damage</keyword>
<dbReference type="PANTHER" id="PTHR47642">
    <property type="entry name" value="ATP-DEPENDENT DNA HELICASE"/>
    <property type="match status" value="1"/>
</dbReference>
<dbReference type="CDD" id="cd18809">
    <property type="entry name" value="SF1_C_RecD"/>
    <property type="match status" value="1"/>
</dbReference>
<dbReference type="Pfam" id="PF05970">
    <property type="entry name" value="PIF1"/>
    <property type="match status" value="1"/>
</dbReference>
<dbReference type="EC" id="5.6.2.3" evidence="1"/>
<dbReference type="Pfam" id="PF14214">
    <property type="entry name" value="Helitron_like_N"/>
    <property type="match status" value="1"/>
</dbReference>
<comment type="similarity">
    <text evidence="1">Belongs to the helicase family.</text>
</comment>
<dbReference type="InterPro" id="IPR025476">
    <property type="entry name" value="Helitron_helicase-like"/>
</dbReference>
<dbReference type="GO" id="GO:0000723">
    <property type="term" value="P:telomere maintenance"/>
    <property type="evidence" value="ECO:0007669"/>
    <property type="project" value="InterPro"/>
</dbReference>
<comment type="cofactor">
    <cofactor evidence="1">
        <name>Mg(2+)</name>
        <dbReference type="ChEBI" id="CHEBI:18420"/>
    </cofactor>
</comment>
<accession>A0AAD5VPK4</accession>